<evidence type="ECO:0000313" key="2">
    <source>
        <dbReference type="EMBL" id="NHN85479.1"/>
    </source>
</evidence>
<evidence type="ECO:0000313" key="3">
    <source>
        <dbReference type="Proteomes" id="UP000635278"/>
    </source>
</evidence>
<dbReference type="Pfam" id="PF23148">
    <property type="entry name" value="Gp77"/>
    <property type="match status" value="1"/>
</dbReference>
<name>A0ABX0JVD9_9PROT</name>
<dbReference type="EMBL" id="WOTB01000016">
    <property type="protein sequence ID" value="NHN85479.1"/>
    <property type="molecule type" value="Genomic_DNA"/>
</dbReference>
<organism evidence="2 3">
    <name type="scientific">Acetobacter musti</name>
    <dbReference type="NCBI Taxonomy" id="864732"/>
    <lineage>
        <taxon>Bacteria</taxon>
        <taxon>Pseudomonadati</taxon>
        <taxon>Pseudomonadota</taxon>
        <taxon>Alphaproteobacteria</taxon>
        <taxon>Acetobacterales</taxon>
        <taxon>Acetobacteraceae</taxon>
        <taxon>Acetobacter</taxon>
    </lineage>
</organism>
<protein>
    <submittedName>
        <fullName evidence="2">Uncharacterized protein</fullName>
    </submittedName>
</protein>
<feature type="compositionally biased region" description="Low complexity" evidence="1">
    <location>
        <begin position="157"/>
        <end position="172"/>
    </location>
</feature>
<accession>A0ABX0JVD9</accession>
<sequence>MTASELPDSLIPSPLRLYTVPGLPATTQGCGCSVPAVQPRGITTMTGFVPEMPAKSSAAVLDYGVDFTDWLVDTGDTIQAGGVSATVTTAAGFPYDLTVVWADVCNGTQAIIMLASGPAGSFQIVNVQAITEQGRTCTQQIIVPVSRATETVDPPASSSTTGTGGDSSDTLK</sequence>
<reference evidence="2 3" key="1">
    <citation type="journal article" date="2020" name="Int. J. Syst. Evol. Microbiol.">
        <title>Novel acetic acid bacteria from cider fermentations: Acetobacter conturbans sp. nov. and Acetobacter fallax sp. nov.</title>
        <authorList>
            <person name="Sombolestani A.S."/>
            <person name="Cleenwerck I."/>
            <person name="Cnockaert M."/>
            <person name="Borremans W."/>
            <person name="Wieme A.D."/>
            <person name="De Vuyst L."/>
            <person name="Vandamme P."/>
        </authorList>
    </citation>
    <scope>NUCLEOTIDE SEQUENCE [LARGE SCALE GENOMIC DNA]</scope>
    <source>
        <strain evidence="2 3">LMG 30640</strain>
    </source>
</reference>
<dbReference type="Proteomes" id="UP000635278">
    <property type="component" value="Unassembled WGS sequence"/>
</dbReference>
<dbReference type="InterPro" id="IPR056928">
    <property type="entry name" value="Gp77-like"/>
</dbReference>
<dbReference type="RefSeq" id="WP_173583870.1">
    <property type="nucleotide sequence ID" value="NZ_WOTB01000016.1"/>
</dbReference>
<feature type="region of interest" description="Disordered" evidence="1">
    <location>
        <begin position="146"/>
        <end position="172"/>
    </location>
</feature>
<comment type="caution">
    <text evidence="2">The sequence shown here is derived from an EMBL/GenBank/DDBJ whole genome shotgun (WGS) entry which is preliminary data.</text>
</comment>
<proteinExistence type="predicted"/>
<gene>
    <name evidence="2" type="ORF">GOB93_12615</name>
</gene>
<evidence type="ECO:0000256" key="1">
    <source>
        <dbReference type="SAM" id="MobiDB-lite"/>
    </source>
</evidence>
<keyword evidence="3" id="KW-1185">Reference proteome</keyword>